<dbReference type="Pfam" id="PF00657">
    <property type="entry name" value="Lipase_GDSL"/>
    <property type="match status" value="1"/>
</dbReference>
<evidence type="ECO:0000256" key="1">
    <source>
        <dbReference type="ARBA" id="ARBA00008668"/>
    </source>
</evidence>
<dbReference type="PANTHER" id="PTHR45966">
    <property type="entry name" value="GDSL-LIKE LIPASE/ACYLHYDROLASE"/>
    <property type="match status" value="1"/>
</dbReference>
<evidence type="ECO:0000313" key="4">
    <source>
        <dbReference type="EMBL" id="KAK9101614.1"/>
    </source>
</evidence>
<gene>
    <name evidence="4" type="ORF">Scep_025044</name>
</gene>
<dbReference type="InterPro" id="IPR035669">
    <property type="entry name" value="SGNH_plant_lipase-like"/>
</dbReference>
<proteinExistence type="inferred from homology"/>
<dbReference type="InterPro" id="IPR036514">
    <property type="entry name" value="SGNH_hydro_sf"/>
</dbReference>
<dbReference type="PANTHER" id="PTHR45966:SF13">
    <property type="entry name" value="GDSL ESTERASE_LIPASE"/>
    <property type="match status" value="1"/>
</dbReference>
<sequence>MERLNTLFTFSIIYPAVLLQAFSLRSYASPLDQKTSSAFFIFGDSTVDPGNNNYIQTTPENVAATKPYGQNGFFGGPTGRFSDGRVITDFIAEYAKLPLIPPYLQPSAEFTNGANFASGGAGILSETNQGATVIDLQTQLKYFEEVQKTLSEKLGDEKAKELISEAVYFFSIGSNDYMGGYLGNPKMRELHPPEEYVGMVIGNLTNSIQTLYGKGARKFGFLSLSPLGCLPAFRAMKLEMTKEEGCFEEASALALGHNSALSSVLTSLEHLLKGFKYTNSNFYNWLSDRIQNPSEFGFKEGVNACCGTGPFGGIYTCGGTKEIKQFELCDNAEDYIWWDSFHPTERIHEQFAKALWSAPLSLVAPFNLENLFFDKDKLTIADVEDDPEKALCYN</sequence>
<dbReference type="Gene3D" id="3.40.50.1110">
    <property type="entry name" value="SGNH hydrolase"/>
    <property type="match status" value="1"/>
</dbReference>
<reference evidence="4 5" key="1">
    <citation type="submission" date="2024-01" db="EMBL/GenBank/DDBJ databases">
        <title>Genome assemblies of Stephania.</title>
        <authorList>
            <person name="Yang L."/>
        </authorList>
    </citation>
    <scope>NUCLEOTIDE SEQUENCE [LARGE SCALE GENOMIC DNA]</scope>
    <source>
        <strain evidence="4">JXDWG</strain>
        <tissue evidence="4">Leaf</tissue>
    </source>
</reference>
<dbReference type="InterPro" id="IPR044552">
    <property type="entry name" value="GLIP1-5/GLL25"/>
</dbReference>
<dbReference type="Proteomes" id="UP001419268">
    <property type="component" value="Unassembled WGS sequence"/>
</dbReference>
<evidence type="ECO:0000256" key="3">
    <source>
        <dbReference type="SAM" id="SignalP"/>
    </source>
</evidence>
<dbReference type="AlphaFoldDB" id="A0AAP0EYE0"/>
<comment type="similarity">
    <text evidence="1">Belongs to the 'GDSL' lipolytic enzyme family.</text>
</comment>
<dbReference type="InterPro" id="IPR001087">
    <property type="entry name" value="GDSL"/>
</dbReference>
<dbReference type="SUPFAM" id="SSF52266">
    <property type="entry name" value="SGNH hydrolase"/>
    <property type="match status" value="1"/>
</dbReference>
<evidence type="ECO:0000256" key="2">
    <source>
        <dbReference type="ARBA" id="ARBA00022729"/>
    </source>
</evidence>
<keyword evidence="5" id="KW-1185">Reference proteome</keyword>
<dbReference type="EMBL" id="JBBNAG010000010">
    <property type="protein sequence ID" value="KAK9101614.1"/>
    <property type="molecule type" value="Genomic_DNA"/>
</dbReference>
<accession>A0AAP0EYE0</accession>
<keyword evidence="2 3" id="KW-0732">Signal</keyword>
<feature type="chain" id="PRO_5042945744" evidence="3">
    <location>
        <begin position="29"/>
        <end position="394"/>
    </location>
</feature>
<name>A0AAP0EYE0_9MAGN</name>
<dbReference type="GO" id="GO:0016298">
    <property type="term" value="F:lipase activity"/>
    <property type="evidence" value="ECO:0007669"/>
    <property type="project" value="TreeGrafter"/>
</dbReference>
<protein>
    <submittedName>
        <fullName evidence="4">Uncharacterized protein</fullName>
    </submittedName>
</protein>
<dbReference type="CDD" id="cd01837">
    <property type="entry name" value="SGNH_plant_lipase_like"/>
    <property type="match status" value="1"/>
</dbReference>
<organism evidence="4 5">
    <name type="scientific">Stephania cephalantha</name>
    <dbReference type="NCBI Taxonomy" id="152367"/>
    <lineage>
        <taxon>Eukaryota</taxon>
        <taxon>Viridiplantae</taxon>
        <taxon>Streptophyta</taxon>
        <taxon>Embryophyta</taxon>
        <taxon>Tracheophyta</taxon>
        <taxon>Spermatophyta</taxon>
        <taxon>Magnoliopsida</taxon>
        <taxon>Ranunculales</taxon>
        <taxon>Menispermaceae</taxon>
        <taxon>Menispermoideae</taxon>
        <taxon>Cissampelideae</taxon>
        <taxon>Stephania</taxon>
    </lineage>
</organism>
<comment type="caution">
    <text evidence="4">The sequence shown here is derived from an EMBL/GenBank/DDBJ whole genome shotgun (WGS) entry which is preliminary data.</text>
</comment>
<feature type="signal peptide" evidence="3">
    <location>
        <begin position="1"/>
        <end position="28"/>
    </location>
</feature>
<evidence type="ECO:0000313" key="5">
    <source>
        <dbReference type="Proteomes" id="UP001419268"/>
    </source>
</evidence>